<feature type="region of interest" description="Disordered" evidence="1">
    <location>
        <begin position="1"/>
        <end position="33"/>
    </location>
</feature>
<dbReference type="EMBL" id="MTYI01000165">
    <property type="protein sequence ID" value="PNP50147.1"/>
    <property type="molecule type" value="Genomic_DNA"/>
</dbReference>
<accession>A0A2K0TX84</accession>
<evidence type="ECO:0000256" key="1">
    <source>
        <dbReference type="SAM" id="MobiDB-lite"/>
    </source>
</evidence>
<protein>
    <submittedName>
        <fullName evidence="4">Uncharacterized protein</fullName>
    </submittedName>
</protein>
<proteinExistence type="predicted"/>
<evidence type="ECO:0000313" key="4">
    <source>
        <dbReference type="EMBL" id="PNP50147.1"/>
    </source>
</evidence>
<evidence type="ECO:0000259" key="3">
    <source>
        <dbReference type="Pfam" id="PF12828"/>
    </source>
</evidence>
<name>A0A2K0TX84_TRIHA</name>
<dbReference type="OrthoDB" id="2117459at2759"/>
<dbReference type="Pfam" id="PF12828">
    <property type="entry name" value="PXB"/>
    <property type="match status" value="1"/>
</dbReference>
<dbReference type="PANTHER" id="PTHR47185">
    <property type="entry name" value="PX DOMAIN-CONTAINING PROTEIN YPR097W"/>
    <property type="match status" value="1"/>
</dbReference>
<dbReference type="Pfam" id="PF12825">
    <property type="entry name" value="DUF3818"/>
    <property type="match status" value="2"/>
</dbReference>
<reference evidence="4 5" key="1">
    <citation type="submission" date="2017-02" db="EMBL/GenBank/DDBJ databases">
        <title>Genomes of Trichoderma spp. with biocontrol activity.</title>
        <authorList>
            <person name="Gardiner D."/>
            <person name="Kazan K."/>
            <person name="Vos C."/>
            <person name="Harvey P."/>
        </authorList>
    </citation>
    <scope>NUCLEOTIDE SEQUENCE [LARGE SCALE GENOMIC DNA]</scope>
    <source>
        <strain evidence="4 5">Tr1</strain>
    </source>
</reference>
<feature type="domain" description="PX-associated" evidence="3">
    <location>
        <begin position="28"/>
        <end position="198"/>
    </location>
</feature>
<sequence>MKAEKAADAPASASESAHSSTTTTTRTRTLTEEQTRALFDILTHRETYAEIEGFKAPDAVTGYGHPFARRMLKQPASAAGTPKAGTPRSRTPVSFWRSKRGADDAKSEADDGDEADSDDEDEAGAESTSPLLQFMLTKLVLPLPGVRDLPAGFWNVRMQGLLARFAEAELSESYDKGAMGTRKTLATGASSVLEMVARGILGGVVRAGKDEENKGEYDESKAEDLLRAFGDVLEDWAYGDLMGRLSAHVTATEDVESFSPALKAALNYAIINVATFAHHTFTVSPEGQDLLKLIENLNSLVPYKMIKQTLRIGNAATMISGMMRLMLAKISVTSLTNWVGLTANADDGMNLLQRIISLALSWDASEFKKSVDKVEKGKGDAAPTDEMLEAIRLHVALPRSEHVAVRDASVRDAESIVVAILRASDPQLAEALTEAQHAQCLEYYAALLSVHDREAITSVLCRQPPDLFTQAVKDVVGAYEPMIRDVHAQIDIRFYLEAMQGFVSELVRVSRQKKVKRSKKKDDGEEEEEEEDGASVEDYVVLLRNHRGLLYTWVHDFAKNCPEVWKDFPAWGQDIAVRFRKPDADGMGERAMEEQLDEMVGGLEGAAREHVLRAVDAHADYLAAITRVSQRRLQAVIDAAASSSSSTPASGSRTTASGPGIYLSQWQSLLDSTIITPSSKQGPLRHGEDVKYVSTMGKLGLGGRKLKGGKGAAEEQLKAPDVSVVEEALGDAFRGVIRQRAGSDGQG</sequence>
<organism evidence="4 5">
    <name type="scientific">Trichoderma harzianum</name>
    <name type="common">Hypocrea lixii</name>
    <dbReference type="NCBI Taxonomy" id="5544"/>
    <lineage>
        <taxon>Eukaryota</taxon>
        <taxon>Fungi</taxon>
        <taxon>Dikarya</taxon>
        <taxon>Ascomycota</taxon>
        <taxon>Pezizomycotina</taxon>
        <taxon>Sordariomycetes</taxon>
        <taxon>Hypocreomycetidae</taxon>
        <taxon>Hypocreales</taxon>
        <taxon>Hypocreaceae</taxon>
        <taxon>Trichoderma</taxon>
    </lineage>
</organism>
<feature type="domain" description="PX" evidence="2">
    <location>
        <begin position="441"/>
        <end position="578"/>
    </location>
</feature>
<dbReference type="GO" id="GO:0035091">
    <property type="term" value="F:phosphatidylinositol binding"/>
    <property type="evidence" value="ECO:0007669"/>
    <property type="project" value="TreeGrafter"/>
</dbReference>
<dbReference type="InterPro" id="IPR047168">
    <property type="entry name" value="LEC1-like"/>
</dbReference>
<dbReference type="InterPro" id="IPR024554">
    <property type="entry name" value="LEC1-like_C"/>
</dbReference>
<comment type="caution">
    <text evidence="4">The sequence shown here is derived from an EMBL/GenBank/DDBJ whole genome shotgun (WGS) entry which is preliminary data.</text>
</comment>
<dbReference type="AlphaFoldDB" id="A0A2K0TX84"/>
<feature type="compositionally biased region" description="Basic and acidic residues" evidence="1">
    <location>
        <begin position="100"/>
        <end position="109"/>
    </location>
</feature>
<evidence type="ECO:0000259" key="2">
    <source>
        <dbReference type="Pfam" id="PF12825"/>
    </source>
</evidence>
<feature type="compositionally biased region" description="Acidic residues" evidence="1">
    <location>
        <begin position="110"/>
        <end position="124"/>
    </location>
</feature>
<feature type="compositionally biased region" description="Low complexity" evidence="1">
    <location>
        <begin position="8"/>
        <end position="28"/>
    </location>
</feature>
<dbReference type="InterPro" id="IPR024555">
    <property type="entry name" value="PX-associated"/>
</dbReference>
<evidence type="ECO:0000313" key="5">
    <source>
        <dbReference type="Proteomes" id="UP000236290"/>
    </source>
</evidence>
<dbReference type="Proteomes" id="UP000236290">
    <property type="component" value="Unassembled WGS sequence"/>
</dbReference>
<dbReference type="PANTHER" id="PTHR47185:SF2">
    <property type="entry name" value="FUNGAL PROTEIN"/>
    <property type="match status" value="1"/>
</dbReference>
<gene>
    <name evidence="4" type="ORF">THARTR1_09136</name>
</gene>
<feature type="domain" description="PX" evidence="2">
    <location>
        <begin position="244"/>
        <end position="439"/>
    </location>
</feature>
<feature type="region of interest" description="Disordered" evidence="1">
    <location>
        <begin position="74"/>
        <end position="128"/>
    </location>
</feature>